<keyword evidence="6" id="KW-1185">Reference proteome</keyword>
<dbReference type="SUPFAM" id="SSF52343">
    <property type="entry name" value="Ferredoxin reductase-like, C-terminal NADP-linked domain"/>
    <property type="match status" value="1"/>
</dbReference>
<dbReference type="KEGG" id="lak:106177115"/>
<dbReference type="PROSITE" id="PS51384">
    <property type="entry name" value="FAD_FR"/>
    <property type="match status" value="1"/>
</dbReference>
<dbReference type="InterPro" id="IPR017927">
    <property type="entry name" value="FAD-bd_FR_type"/>
</dbReference>
<comment type="similarity">
    <text evidence="2">Belongs to the acyl-CoA dehydrogenase family.</text>
</comment>
<dbReference type="InterPro" id="IPR037069">
    <property type="entry name" value="AcylCoA_DH/ox_N_sf"/>
</dbReference>
<dbReference type="InterPro" id="IPR009075">
    <property type="entry name" value="AcylCo_DH/oxidase_C"/>
</dbReference>
<evidence type="ECO:0000259" key="5">
    <source>
        <dbReference type="PROSITE" id="PS51384"/>
    </source>
</evidence>
<dbReference type="CDD" id="cd06183">
    <property type="entry name" value="cyt_b5_reduct_like"/>
    <property type="match status" value="1"/>
</dbReference>
<dbReference type="InParanoid" id="A0A1S3JYZ7"/>
<dbReference type="SUPFAM" id="SSF56645">
    <property type="entry name" value="Acyl-CoA dehydrogenase NM domain-like"/>
    <property type="match status" value="1"/>
</dbReference>
<dbReference type="SUPFAM" id="SSF47203">
    <property type="entry name" value="Acyl-CoA dehydrogenase C-terminal domain-like"/>
    <property type="match status" value="1"/>
</dbReference>
<dbReference type="PRINTS" id="PR00406">
    <property type="entry name" value="CYTB5RDTASE"/>
</dbReference>
<dbReference type="Pfam" id="PF02771">
    <property type="entry name" value="Acyl-CoA_dh_N"/>
    <property type="match status" value="1"/>
</dbReference>
<dbReference type="STRING" id="7574.A0A1S3JYZ7"/>
<dbReference type="Pfam" id="PF00970">
    <property type="entry name" value="FAD_binding_6"/>
    <property type="match status" value="1"/>
</dbReference>
<dbReference type="PANTHER" id="PTHR43884">
    <property type="entry name" value="ACYL-COA DEHYDROGENASE"/>
    <property type="match status" value="1"/>
</dbReference>
<dbReference type="InterPro" id="IPR046373">
    <property type="entry name" value="Acyl-CoA_Oxase/DH_mid-dom_sf"/>
</dbReference>
<evidence type="ECO:0000256" key="3">
    <source>
        <dbReference type="ARBA" id="ARBA00022630"/>
    </source>
</evidence>
<organism evidence="6 7">
    <name type="scientific">Lingula anatina</name>
    <name type="common">Brachiopod</name>
    <name type="synonym">Lingula unguis</name>
    <dbReference type="NCBI Taxonomy" id="7574"/>
    <lineage>
        <taxon>Eukaryota</taxon>
        <taxon>Metazoa</taxon>
        <taxon>Spiralia</taxon>
        <taxon>Lophotrochozoa</taxon>
        <taxon>Brachiopoda</taxon>
        <taxon>Linguliformea</taxon>
        <taxon>Lingulata</taxon>
        <taxon>Lingulida</taxon>
        <taxon>Linguloidea</taxon>
        <taxon>Lingulidae</taxon>
        <taxon>Lingula</taxon>
    </lineage>
</organism>
<dbReference type="Pfam" id="PF00441">
    <property type="entry name" value="Acyl-CoA_dh_1"/>
    <property type="match status" value="1"/>
</dbReference>
<dbReference type="OrthoDB" id="432685at2759"/>
<accession>A0A1S3JYZ7</accession>
<dbReference type="InterPro" id="IPR009100">
    <property type="entry name" value="AcylCoA_DH/oxidase_NM_dom_sf"/>
</dbReference>
<evidence type="ECO:0000313" key="6">
    <source>
        <dbReference type="Proteomes" id="UP000085678"/>
    </source>
</evidence>
<dbReference type="GO" id="GO:0003995">
    <property type="term" value="F:acyl-CoA dehydrogenase activity"/>
    <property type="evidence" value="ECO:0007669"/>
    <property type="project" value="TreeGrafter"/>
</dbReference>
<dbReference type="RefSeq" id="XP_013415256.1">
    <property type="nucleotide sequence ID" value="XM_013559802.1"/>
</dbReference>
<evidence type="ECO:0000313" key="7">
    <source>
        <dbReference type="RefSeq" id="XP_013415256.1"/>
    </source>
</evidence>
<dbReference type="InterPro" id="IPR039261">
    <property type="entry name" value="FNR_nucleotide-bd"/>
</dbReference>
<dbReference type="Gene3D" id="2.40.30.10">
    <property type="entry name" value="Translation factors"/>
    <property type="match status" value="1"/>
</dbReference>
<evidence type="ECO:0000256" key="1">
    <source>
        <dbReference type="ARBA" id="ARBA00001974"/>
    </source>
</evidence>
<dbReference type="GO" id="GO:0050660">
    <property type="term" value="F:flavin adenine dinucleotide binding"/>
    <property type="evidence" value="ECO:0007669"/>
    <property type="project" value="InterPro"/>
</dbReference>
<dbReference type="Gene3D" id="1.20.140.10">
    <property type="entry name" value="Butyryl-CoA Dehydrogenase, subunit A, domain 3"/>
    <property type="match status" value="1"/>
</dbReference>
<dbReference type="PANTHER" id="PTHR43884:SF12">
    <property type="entry name" value="ISOVALERYL-COA DEHYDROGENASE, MITOCHONDRIAL-RELATED"/>
    <property type="match status" value="1"/>
</dbReference>
<feature type="domain" description="FAD-binding FR-type" evidence="5">
    <location>
        <begin position="503"/>
        <end position="605"/>
    </location>
</feature>
<dbReference type="AlphaFoldDB" id="A0A1S3JYZ7"/>
<dbReference type="InterPro" id="IPR017938">
    <property type="entry name" value="Riboflavin_synthase-like_b-brl"/>
</dbReference>
<dbReference type="InterPro" id="IPR013786">
    <property type="entry name" value="AcylCoA_DH/ox_N"/>
</dbReference>
<proteinExistence type="inferred from homology"/>
<dbReference type="Gene3D" id="1.10.540.10">
    <property type="entry name" value="Acyl-CoA dehydrogenase/oxidase, N-terminal domain"/>
    <property type="match status" value="1"/>
</dbReference>
<comment type="cofactor">
    <cofactor evidence="1">
        <name>FAD</name>
        <dbReference type="ChEBI" id="CHEBI:57692"/>
    </cofactor>
</comment>
<dbReference type="InterPro" id="IPR008333">
    <property type="entry name" value="Cbr1-like_FAD-bd_dom"/>
</dbReference>
<dbReference type="InterPro" id="IPR001433">
    <property type="entry name" value="OxRdtase_FAD/NAD-bd"/>
</dbReference>
<name>A0A1S3JYZ7_LINAN</name>
<dbReference type="Gene3D" id="2.40.110.10">
    <property type="entry name" value="Butyryl-CoA Dehydrogenase, subunit A, domain 2"/>
    <property type="match status" value="1"/>
</dbReference>
<dbReference type="SUPFAM" id="SSF63380">
    <property type="entry name" value="Riboflavin synthase domain-like"/>
    <property type="match status" value="1"/>
</dbReference>
<gene>
    <name evidence="7" type="primary">LOC106177115</name>
</gene>
<dbReference type="Proteomes" id="UP000085678">
    <property type="component" value="Unplaced"/>
</dbReference>
<reference evidence="7" key="1">
    <citation type="submission" date="2025-08" db="UniProtKB">
        <authorList>
            <consortium name="RefSeq"/>
        </authorList>
    </citation>
    <scope>IDENTIFICATION</scope>
    <source>
        <tissue evidence="7">Gonads</tissue>
    </source>
</reference>
<keyword evidence="4" id="KW-0274">FAD</keyword>
<evidence type="ECO:0000256" key="4">
    <source>
        <dbReference type="ARBA" id="ARBA00022827"/>
    </source>
</evidence>
<protein>
    <submittedName>
        <fullName evidence="7">Uncharacterized protein LOC106177115</fullName>
    </submittedName>
</protein>
<keyword evidence="3" id="KW-0285">Flavoprotein</keyword>
<dbReference type="Pfam" id="PF00175">
    <property type="entry name" value="NAD_binding_1"/>
    <property type="match status" value="1"/>
</dbReference>
<evidence type="ECO:0000256" key="2">
    <source>
        <dbReference type="ARBA" id="ARBA00009347"/>
    </source>
</evidence>
<dbReference type="Gene3D" id="3.40.50.80">
    <property type="entry name" value="Nucleotide-binding domain of ferredoxin-NADP reductase (FNR) module"/>
    <property type="match status" value="1"/>
</dbReference>
<dbReference type="GeneID" id="106177115"/>
<sequence length="761" mass="84394">MAAAQKMWGERQFWGVGSDYDPPYTLTEEQKQIERDLIELCRTTLRPNAVVSDETYEFPRANMDALARMGLLSLIVPKELGGRGQNHVCVAMVVETIARYGCPSTAMVYCMHTSAVAGLCSRYHDSQLIQDVLRRLDQDKLIGTLSYSDPASGGHFWYVLSSKSDYTADGNIQMLKFSSWTTSAGFADFYVVETLSPGVKDDMANMTAMLLFADEVRAHTSDWSGLGVHGNQSGMLISEGILGPDRIIGRIGEGAYLNDESVLAYFVLVSSACWSGIAMGCIDIARKHVTDKRHADVGMRVCDYPTIQDYFGDCVLSTNACRMSVYSAARFYDKATNNNDWTKYTDADIKQRSQVIHWGFQSKYQAARNAAKVSDKMLHACGGAGYKTDMGLERLLRDSKAGSVMGPTNEVIRQWVGQSALLGMDVFDLWAQRVKPGLVHAEVKKMTLDEKRKLAERLLSEVELEENGTSGLDANQDVQFDNPFATCLPRRAKVTTSPGLDPDVYAPLTLLERIPETDCVERFLFQLPRQATHTGCLPGQYVQVKVQVKGKIQERYLSPMSRPDSQVMEVGMRLESHGLISDAFRQLKKGDILECRGPCGGFEYVPGTLDNLVLIATGIGATPVIQLVRCIAQNPDDLTRVTVFYHARNIEQLLCRNELTKYAAEKKNINVALCVDEGDDKWTGLEGLIDRSTLSPYLPVHNGHKNKFVICAGPQVVVTILEILREGGHPSQDIYVYGAFGTRLVRSVFGRNAKLSTHKSD</sequence>
<dbReference type="InterPro" id="IPR036250">
    <property type="entry name" value="AcylCo_DH-like_C"/>
</dbReference>